<sequence>MIKFFRKIRQNLLLENKTGKYLKYAIGEILLVVIGILLALQINNWNERRKLKINDLQLCKELLNDAIADSIFYESRHVGLNELKATVNYILEKPELRKPDSTITELVNEGDQFMTIIGFRYLSNVVSNRKNSIQELQSKSVINALRRYFLRYDYVAAAFQRLNTLNETELNPLKKKHMNHFINLKETHDLNILNTIYDDEMVQKSMFIIDGYIDDVISHLLVFQEDNRELIIVLKKRIDNSK</sequence>
<keyword evidence="3" id="KW-1185">Reference proteome</keyword>
<dbReference type="EMBL" id="JAVRHU010000005">
    <property type="protein sequence ID" value="MDT0622672.1"/>
    <property type="molecule type" value="Genomic_DNA"/>
</dbReference>
<gene>
    <name evidence="2" type="ORF">RM520_13665</name>
</gene>
<dbReference type="RefSeq" id="WP_311388370.1">
    <property type="nucleotide sequence ID" value="NZ_JAVRHU010000005.1"/>
</dbReference>
<feature type="transmembrane region" description="Helical" evidence="1">
    <location>
        <begin position="21"/>
        <end position="42"/>
    </location>
</feature>
<proteinExistence type="predicted"/>
<reference evidence="2 3" key="1">
    <citation type="submission" date="2023-09" db="EMBL/GenBank/DDBJ databases">
        <authorList>
            <person name="Rey-Velasco X."/>
        </authorList>
    </citation>
    <scope>NUCLEOTIDE SEQUENCE [LARGE SCALE GENOMIC DNA]</scope>
    <source>
        <strain evidence="2 3">P007</strain>
    </source>
</reference>
<comment type="caution">
    <text evidence="2">The sequence shown here is derived from an EMBL/GenBank/DDBJ whole genome shotgun (WGS) entry which is preliminary data.</text>
</comment>
<name>A0ABU3BKJ0_9FLAO</name>
<keyword evidence="1" id="KW-0472">Membrane</keyword>
<dbReference type="InterPro" id="IPR045749">
    <property type="entry name" value="DUF6090"/>
</dbReference>
<accession>A0ABU3BKJ0</accession>
<dbReference type="Pfam" id="PF19578">
    <property type="entry name" value="DUF6090"/>
    <property type="match status" value="1"/>
</dbReference>
<evidence type="ECO:0000313" key="2">
    <source>
        <dbReference type="EMBL" id="MDT0622672.1"/>
    </source>
</evidence>
<evidence type="ECO:0000313" key="3">
    <source>
        <dbReference type="Proteomes" id="UP001250662"/>
    </source>
</evidence>
<dbReference type="Proteomes" id="UP001250662">
    <property type="component" value="Unassembled WGS sequence"/>
</dbReference>
<organism evidence="2 3">
    <name type="scientific">Croceitalea vernalis</name>
    <dbReference type="NCBI Taxonomy" id="3075599"/>
    <lineage>
        <taxon>Bacteria</taxon>
        <taxon>Pseudomonadati</taxon>
        <taxon>Bacteroidota</taxon>
        <taxon>Flavobacteriia</taxon>
        <taxon>Flavobacteriales</taxon>
        <taxon>Flavobacteriaceae</taxon>
        <taxon>Croceitalea</taxon>
    </lineage>
</organism>
<keyword evidence="1" id="KW-1133">Transmembrane helix</keyword>
<protein>
    <submittedName>
        <fullName evidence="2">DUF6090 family protein</fullName>
    </submittedName>
</protein>
<keyword evidence="1" id="KW-0812">Transmembrane</keyword>
<evidence type="ECO:0000256" key="1">
    <source>
        <dbReference type="SAM" id="Phobius"/>
    </source>
</evidence>